<protein>
    <submittedName>
        <fullName evidence="3">Phage terminase large subunit</fullName>
    </submittedName>
</protein>
<evidence type="ECO:0000256" key="1">
    <source>
        <dbReference type="SAM" id="MobiDB-lite"/>
    </source>
</evidence>
<dbReference type="InterPro" id="IPR027417">
    <property type="entry name" value="P-loop_NTPase"/>
</dbReference>
<comment type="caution">
    <text evidence="3">The sequence shown here is derived from an EMBL/GenBank/DDBJ whole genome shotgun (WGS) entry which is preliminary data.</text>
</comment>
<dbReference type="EMBL" id="JANGAB010000002">
    <property type="protein sequence ID" value="MCQ4949148.1"/>
    <property type="molecule type" value="Genomic_DNA"/>
</dbReference>
<dbReference type="RefSeq" id="WP_256135834.1">
    <property type="nucleotide sequence ID" value="NZ_JANGAB010000002.1"/>
</dbReference>
<reference evidence="3" key="1">
    <citation type="submission" date="2022-06" db="EMBL/GenBank/DDBJ databases">
        <title>Isolation of gut microbiota from human fecal samples.</title>
        <authorList>
            <person name="Pamer E.G."/>
            <person name="Barat B."/>
            <person name="Waligurski E."/>
            <person name="Medina S."/>
            <person name="Paddock L."/>
            <person name="Mostad J."/>
        </authorList>
    </citation>
    <scope>NUCLEOTIDE SEQUENCE</scope>
    <source>
        <strain evidence="3">DFI.7.96</strain>
    </source>
</reference>
<evidence type="ECO:0000313" key="3">
    <source>
        <dbReference type="EMBL" id="MCQ4949148.1"/>
    </source>
</evidence>
<dbReference type="Gene3D" id="3.40.50.300">
    <property type="entry name" value="P-loop containing nucleotide triphosphate hydrolases"/>
    <property type="match status" value="1"/>
</dbReference>
<gene>
    <name evidence="3" type="ORF">NE646_05640</name>
</gene>
<accession>A0AAW5KA97</accession>
<dbReference type="Proteomes" id="UP001205063">
    <property type="component" value="Unassembled WGS sequence"/>
</dbReference>
<name>A0AAW5KA97_9FIRM</name>
<dbReference type="Pfam" id="PF04466">
    <property type="entry name" value="Terminase_3"/>
    <property type="match status" value="1"/>
</dbReference>
<dbReference type="AlphaFoldDB" id="A0AAW5KA97"/>
<sequence>MPDRLIAPPNPRQREFFLARSRFVAYGGARGGGKSWAVRKKATLMGVRYPGIRMLLLRRTFPELKENHILPLQGELKGLAAYKEGDKAFSFANGSRLKFGYCDSERDVLQYQGQEYDVIFLDEATQFTEYQFHTLTACIRGANPFPKRMYLTCNPGGVGHGWVKRLFIDRDYRGAERGEDYAFIPARVYDNRALMDSDPGYLAMLESLPDDLRRAWLEGDWNVFAGQYFTEWREDIHVCEPFPIPGHWRRYFAMDYGLDMLAGYFIALDEGGRAWVYRELYRPGLIVSEAARAILEAAGGEPIEGWLAPPDMWNRRQDTGKSVAEIFGEGGIPLTRAQNSRVSGWMDLKEWLRPRGEPGARWAALTVFRCCPNLIRCLPQLQFDGRRPSDAAGQPHEITHAPDALRYFAAGRPAPALPPREGEGDPPGGELGDFLHYGG</sequence>
<dbReference type="Gene3D" id="3.30.420.280">
    <property type="match status" value="1"/>
</dbReference>
<feature type="domain" description="Phage terminase large subunit N-terminal" evidence="2">
    <location>
        <begin position="25"/>
        <end position="197"/>
    </location>
</feature>
<feature type="compositionally biased region" description="Gly residues" evidence="1">
    <location>
        <begin position="425"/>
        <end position="439"/>
    </location>
</feature>
<feature type="region of interest" description="Disordered" evidence="1">
    <location>
        <begin position="409"/>
        <end position="439"/>
    </location>
</feature>
<evidence type="ECO:0000259" key="2">
    <source>
        <dbReference type="Pfam" id="PF04466"/>
    </source>
</evidence>
<dbReference type="InterPro" id="IPR035412">
    <property type="entry name" value="Terminase_L_N"/>
</dbReference>
<evidence type="ECO:0000313" key="4">
    <source>
        <dbReference type="Proteomes" id="UP001205063"/>
    </source>
</evidence>
<dbReference type="SUPFAM" id="SSF52540">
    <property type="entry name" value="P-loop containing nucleoside triphosphate hydrolases"/>
    <property type="match status" value="1"/>
</dbReference>
<proteinExistence type="predicted"/>
<organism evidence="3 4">
    <name type="scientific">Bittarella massiliensis</name>
    <name type="common">ex Durand et al. 2017</name>
    <dbReference type="NCBI Taxonomy" id="1720313"/>
    <lineage>
        <taxon>Bacteria</taxon>
        <taxon>Bacillati</taxon>
        <taxon>Bacillota</taxon>
        <taxon>Clostridia</taxon>
        <taxon>Eubacteriales</taxon>
        <taxon>Oscillospiraceae</taxon>
        <taxon>Bittarella (ex Durand et al. 2017)</taxon>
    </lineage>
</organism>